<sequence length="126" mass="13461">MGNLCGKQSNDPFAGPGRTLASAPPPAQNARSSVPRKMSSTQPQQQRRNNNAGRAVGGPERSSDDPRAAAARAAEARATKTSGTGQIGKKLDEQKRQTRKSTLEQASWENRAARDADAVAETRNYN</sequence>
<reference evidence="5 6" key="1">
    <citation type="journal article" date="2016" name="Nat. Commun.">
        <title>Ectomycorrhizal ecology is imprinted in the genome of the dominant symbiotic fungus Cenococcum geophilum.</title>
        <authorList>
            <consortium name="DOE Joint Genome Institute"/>
            <person name="Peter M."/>
            <person name="Kohler A."/>
            <person name="Ohm R.A."/>
            <person name="Kuo A."/>
            <person name="Krutzmann J."/>
            <person name="Morin E."/>
            <person name="Arend M."/>
            <person name="Barry K.W."/>
            <person name="Binder M."/>
            <person name="Choi C."/>
            <person name="Clum A."/>
            <person name="Copeland A."/>
            <person name="Grisel N."/>
            <person name="Haridas S."/>
            <person name="Kipfer T."/>
            <person name="LaButti K."/>
            <person name="Lindquist E."/>
            <person name="Lipzen A."/>
            <person name="Maire R."/>
            <person name="Meier B."/>
            <person name="Mihaltcheva S."/>
            <person name="Molinier V."/>
            <person name="Murat C."/>
            <person name="Poggeler S."/>
            <person name="Quandt C.A."/>
            <person name="Sperisen C."/>
            <person name="Tritt A."/>
            <person name="Tisserant E."/>
            <person name="Crous P.W."/>
            <person name="Henrissat B."/>
            <person name="Nehls U."/>
            <person name="Egli S."/>
            <person name="Spatafora J.W."/>
            <person name="Grigoriev I.V."/>
            <person name="Martin F.M."/>
        </authorList>
    </citation>
    <scope>NUCLEOTIDE SEQUENCE [LARGE SCALE GENOMIC DNA]</scope>
    <source>
        <strain evidence="5 6">CBS 459.81</strain>
    </source>
</reference>
<dbReference type="Pfam" id="PF15811">
    <property type="entry name" value="SVIP"/>
    <property type="match status" value="1"/>
</dbReference>
<keyword evidence="1" id="KW-0519">Myristate</keyword>
<evidence type="ECO:0000256" key="3">
    <source>
        <dbReference type="ARBA" id="ARBA00023288"/>
    </source>
</evidence>
<proteinExistence type="predicted"/>
<evidence type="ECO:0000256" key="1">
    <source>
        <dbReference type="ARBA" id="ARBA00022707"/>
    </source>
</evidence>
<gene>
    <name evidence="5" type="ORF">K432DRAFT_446140</name>
</gene>
<dbReference type="Proteomes" id="UP000250266">
    <property type="component" value="Unassembled WGS sequence"/>
</dbReference>
<dbReference type="AlphaFoldDB" id="A0A8E2E2P5"/>
<feature type="compositionally biased region" description="Polar residues" evidence="4">
    <location>
        <begin position="1"/>
        <end position="11"/>
    </location>
</feature>
<accession>A0A8E2E2P5</accession>
<evidence type="ECO:0000313" key="6">
    <source>
        <dbReference type="Proteomes" id="UP000250266"/>
    </source>
</evidence>
<dbReference type="EMBL" id="KV745226">
    <property type="protein sequence ID" value="OCK76276.1"/>
    <property type="molecule type" value="Genomic_DNA"/>
</dbReference>
<dbReference type="OrthoDB" id="5415072at2759"/>
<dbReference type="InterPro" id="IPR031632">
    <property type="entry name" value="SVIP"/>
</dbReference>
<keyword evidence="6" id="KW-1185">Reference proteome</keyword>
<evidence type="ECO:0000313" key="5">
    <source>
        <dbReference type="EMBL" id="OCK76276.1"/>
    </source>
</evidence>
<evidence type="ECO:0000256" key="2">
    <source>
        <dbReference type="ARBA" id="ARBA00023139"/>
    </source>
</evidence>
<keyword evidence="2" id="KW-0564">Palmitate</keyword>
<feature type="compositionally biased region" description="Polar residues" evidence="4">
    <location>
        <begin position="38"/>
        <end position="52"/>
    </location>
</feature>
<organism evidence="5 6">
    <name type="scientific">Lepidopterella palustris CBS 459.81</name>
    <dbReference type="NCBI Taxonomy" id="1314670"/>
    <lineage>
        <taxon>Eukaryota</taxon>
        <taxon>Fungi</taxon>
        <taxon>Dikarya</taxon>
        <taxon>Ascomycota</taxon>
        <taxon>Pezizomycotina</taxon>
        <taxon>Dothideomycetes</taxon>
        <taxon>Pleosporomycetidae</taxon>
        <taxon>Mytilinidiales</taxon>
        <taxon>Argynnaceae</taxon>
        <taxon>Lepidopterella</taxon>
    </lineage>
</organism>
<protein>
    <submittedName>
        <fullName evidence="5">Uncharacterized protein</fullName>
    </submittedName>
</protein>
<name>A0A8E2E2P5_9PEZI</name>
<feature type="region of interest" description="Disordered" evidence="4">
    <location>
        <begin position="1"/>
        <end position="126"/>
    </location>
</feature>
<evidence type="ECO:0000256" key="4">
    <source>
        <dbReference type="SAM" id="MobiDB-lite"/>
    </source>
</evidence>
<keyword evidence="3" id="KW-0449">Lipoprotein</keyword>